<sequence length="83" mass="9479">MYITELKNLINPLICQNDNELYYEIRQMPSTNVGEINLLVMCNEEVLGYVVGKAGIIANSLRTLLNIRAHVDKNKVNIKFEVL</sequence>
<reference evidence="1 2" key="1">
    <citation type="journal article" date="2015" name="Genome Announc.">
        <title>Complete Genome Sequence of Spiroplasma kunkelii Strain CR2-3x, Causal Agent of Corn Stunt Disease in Zea mays L.</title>
        <authorList>
            <person name="Davis R.E."/>
            <person name="Shao J."/>
            <person name="Dally E.L."/>
            <person name="Zhao Y."/>
            <person name="Gasparich G.E."/>
            <person name="Gaynor B.J."/>
            <person name="Athey J.C."/>
            <person name="Harrison N.A."/>
            <person name="Donofrio N."/>
        </authorList>
    </citation>
    <scope>NUCLEOTIDE SEQUENCE [LARGE SCALE GENOMIC DNA]</scope>
    <source>
        <strain evidence="1 2">CR2-3x</strain>
    </source>
</reference>
<dbReference type="EMBL" id="CP010899">
    <property type="protein sequence ID" value="ALA97210.1"/>
    <property type="molecule type" value="Genomic_DNA"/>
</dbReference>
<protein>
    <submittedName>
        <fullName evidence="1">RNA-binding protein</fullName>
    </submittedName>
</protein>
<gene>
    <name evidence="1" type="ORF">SKUN_00290</name>
</gene>
<dbReference type="PATRIC" id="fig|273035.7.peg.337"/>
<dbReference type="KEGG" id="skn:SKUN_00290"/>
<evidence type="ECO:0000313" key="1">
    <source>
        <dbReference type="EMBL" id="ALA97210.1"/>
    </source>
</evidence>
<dbReference type="OrthoDB" id="389964at2"/>
<dbReference type="RefSeq" id="WP_053390544.1">
    <property type="nucleotide sequence ID" value="NZ_CP010899.1"/>
</dbReference>
<dbReference type="AlphaFoldDB" id="A0A0K2JF50"/>
<accession>A0A0K2JF50</accession>
<keyword evidence="2" id="KW-1185">Reference proteome</keyword>
<proteinExistence type="predicted"/>
<evidence type="ECO:0000313" key="2">
    <source>
        <dbReference type="Proteomes" id="UP000062963"/>
    </source>
</evidence>
<dbReference type="STRING" id="273035.SKUN_00290"/>
<organism evidence="1 2">
    <name type="scientific">Spiroplasma kunkelii CR2-3x</name>
    <dbReference type="NCBI Taxonomy" id="273035"/>
    <lineage>
        <taxon>Bacteria</taxon>
        <taxon>Bacillati</taxon>
        <taxon>Mycoplasmatota</taxon>
        <taxon>Mollicutes</taxon>
        <taxon>Entomoplasmatales</taxon>
        <taxon>Spiroplasmataceae</taxon>
        <taxon>Spiroplasma</taxon>
    </lineage>
</organism>
<dbReference type="Proteomes" id="UP000062963">
    <property type="component" value="Chromosome"/>
</dbReference>
<name>A0A0K2JF50_SPIKU</name>